<dbReference type="PRINTS" id="PR00344">
    <property type="entry name" value="BCTRLSENSOR"/>
</dbReference>
<dbReference type="Pfam" id="PF02518">
    <property type="entry name" value="HATPase_c"/>
    <property type="match status" value="1"/>
</dbReference>
<dbReference type="InterPro" id="IPR036890">
    <property type="entry name" value="HATPase_C_sf"/>
</dbReference>
<keyword evidence="7 13" id="KW-0418">Kinase</keyword>
<evidence type="ECO:0000256" key="1">
    <source>
        <dbReference type="ARBA" id="ARBA00000085"/>
    </source>
</evidence>
<dbReference type="Gene3D" id="3.30.565.10">
    <property type="entry name" value="Histidine kinase-like ATPase, C-terminal domain"/>
    <property type="match status" value="1"/>
</dbReference>
<dbReference type="Proteomes" id="UP000198508">
    <property type="component" value="Unassembled WGS sequence"/>
</dbReference>
<evidence type="ECO:0000256" key="10">
    <source>
        <dbReference type="ARBA" id="ARBA00023136"/>
    </source>
</evidence>
<dbReference type="PROSITE" id="PS50109">
    <property type="entry name" value="HIS_KIN"/>
    <property type="match status" value="1"/>
</dbReference>
<dbReference type="InterPro" id="IPR004358">
    <property type="entry name" value="Sig_transdc_His_kin-like_C"/>
</dbReference>
<comment type="subcellular location">
    <subcellularLocation>
        <location evidence="2">Cell membrane</location>
        <topology evidence="2">Multi-pass membrane protein</topology>
    </subcellularLocation>
</comment>
<protein>
    <recommendedName>
        <fullName evidence="3">histidine kinase</fullName>
        <ecNumber evidence="3">2.7.13.3</ecNumber>
    </recommendedName>
</protein>
<evidence type="ECO:0000256" key="5">
    <source>
        <dbReference type="ARBA" id="ARBA00022679"/>
    </source>
</evidence>
<evidence type="ECO:0000256" key="7">
    <source>
        <dbReference type="ARBA" id="ARBA00022777"/>
    </source>
</evidence>
<keyword evidence="9" id="KW-0902">Two-component regulatory system</keyword>
<proteinExistence type="predicted"/>
<dbReference type="GO" id="GO:0004721">
    <property type="term" value="F:phosphoprotein phosphatase activity"/>
    <property type="evidence" value="ECO:0007669"/>
    <property type="project" value="TreeGrafter"/>
</dbReference>
<dbReference type="EC" id="2.7.13.3" evidence="3"/>
<keyword evidence="4" id="KW-1003">Cell membrane</keyword>
<keyword evidence="6 11" id="KW-0812">Transmembrane</keyword>
<dbReference type="STRING" id="460384.SAMN05216313_101312"/>
<dbReference type="InterPro" id="IPR003594">
    <property type="entry name" value="HATPase_dom"/>
</dbReference>
<feature type="domain" description="Histidine kinase" evidence="12">
    <location>
        <begin position="139"/>
        <end position="341"/>
    </location>
</feature>
<keyword evidence="14" id="KW-1185">Reference proteome</keyword>
<evidence type="ECO:0000256" key="11">
    <source>
        <dbReference type="SAM" id="Phobius"/>
    </source>
</evidence>
<sequence>MEQTVKHRPRGWGFGEYLLEYRGLWGLLLVFTAIFAAVFYGYRLPMEAVLYGSLLCVCAALLLLAWHYRGFQKKMAALSRMEETFLQDPDRYYADDYPPADSLLERKYQRFLTLISRDRERIRSRSETAREEMTDYYTMWVHQIKTPIAAMRLLLQKQDGHETRELQEQLFKIEEYVSMVLQYLRLDGGQDLVIQWCDLDRIVRQAVHKYAGMFIRKRLSLNYEPINRRILTDEKWLVFVVEQILSNAVKYTRQGGITVFLEETPEPTLVIRDTGIGIAPEDLPRIFEKGFTGYNGRSHKRSTGIGLYLCRRILMRLSHDIRVESEPGRGTAVRIRLGSETLPVE</sequence>
<dbReference type="SUPFAM" id="SSF55874">
    <property type="entry name" value="ATPase domain of HSP90 chaperone/DNA topoisomerase II/histidine kinase"/>
    <property type="match status" value="1"/>
</dbReference>
<dbReference type="InterPro" id="IPR050351">
    <property type="entry name" value="BphY/WalK/GraS-like"/>
</dbReference>
<feature type="transmembrane region" description="Helical" evidence="11">
    <location>
        <begin position="21"/>
        <end position="42"/>
    </location>
</feature>
<dbReference type="PANTHER" id="PTHR45453">
    <property type="entry name" value="PHOSPHATE REGULON SENSOR PROTEIN PHOR"/>
    <property type="match status" value="1"/>
</dbReference>
<evidence type="ECO:0000256" key="9">
    <source>
        <dbReference type="ARBA" id="ARBA00023012"/>
    </source>
</evidence>
<dbReference type="EMBL" id="FOIM01000001">
    <property type="protein sequence ID" value="SET00703.1"/>
    <property type="molecule type" value="Genomic_DNA"/>
</dbReference>
<organism evidence="13 14">
    <name type="scientific">Enterocloster lavalensis</name>
    <dbReference type="NCBI Taxonomy" id="460384"/>
    <lineage>
        <taxon>Bacteria</taxon>
        <taxon>Bacillati</taxon>
        <taxon>Bacillota</taxon>
        <taxon>Clostridia</taxon>
        <taxon>Lachnospirales</taxon>
        <taxon>Lachnospiraceae</taxon>
        <taxon>Enterocloster</taxon>
    </lineage>
</organism>
<accession>A0A1I0B1X6</accession>
<gene>
    <name evidence="13" type="ORF">SAMN05216313_101312</name>
</gene>
<evidence type="ECO:0000313" key="13">
    <source>
        <dbReference type="EMBL" id="SET00703.1"/>
    </source>
</evidence>
<dbReference type="GeneID" id="93280008"/>
<evidence type="ECO:0000256" key="8">
    <source>
        <dbReference type="ARBA" id="ARBA00022989"/>
    </source>
</evidence>
<dbReference type="InterPro" id="IPR005467">
    <property type="entry name" value="His_kinase_dom"/>
</dbReference>
<keyword evidence="5" id="KW-0808">Transferase</keyword>
<evidence type="ECO:0000256" key="4">
    <source>
        <dbReference type="ARBA" id="ARBA00022475"/>
    </source>
</evidence>
<dbReference type="SMART" id="SM00387">
    <property type="entry name" value="HATPase_c"/>
    <property type="match status" value="1"/>
</dbReference>
<feature type="transmembrane region" description="Helical" evidence="11">
    <location>
        <begin position="48"/>
        <end position="66"/>
    </location>
</feature>
<evidence type="ECO:0000259" key="12">
    <source>
        <dbReference type="PROSITE" id="PS50109"/>
    </source>
</evidence>
<dbReference type="AlphaFoldDB" id="A0A1I0B1X6"/>
<evidence type="ECO:0000256" key="3">
    <source>
        <dbReference type="ARBA" id="ARBA00012438"/>
    </source>
</evidence>
<dbReference type="GO" id="GO:0000155">
    <property type="term" value="F:phosphorelay sensor kinase activity"/>
    <property type="evidence" value="ECO:0007669"/>
    <property type="project" value="TreeGrafter"/>
</dbReference>
<keyword evidence="8 11" id="KW-1133">Transmembrane helix</keyword>
<dbReference type="RefSeq" id="WP_092360558.1">
    <property type="nucleotide sequence ID" value="NZ_DAINWJ010000039.1"/>
</dbReference>
<dbReference type="GO" id="GO:0005886">
    <property type="term" value="C:plasma membrane"/>
    <property type="evidence" value="ECO:0007669"/>
    <property type="project" value="UniProtKB-SubCell"/>
</dbReference>
<dbReference type="PANTHER" id="PTHR45453:SF2">
    <property type="entry name" value="HISTIDINE KINASE"/>
    <property type="match status" value="1"/>
</dbReference>
<comment type="catalytic activity">
    <reaction evidence="1">
        <text>ATP + protein L-histidine = ADP + protein N-phospho-L-histidine.</text>
        <dbReference type="EC" id="2.7.13.3"/>
    </reaction>
</comment>
<evidence type="ECO:0000256" key="6">
    <source>
        <dbReference type="ARBA" id="ARBA00022692"/>
    </source>
</evidence>
<reference evidence="14" key="1">
    <citation type="submission" date="2016-10" db="EMBL/GenBank/DDBJ databases">
        <authorList>
            <person name="Varghese N."/>
            <person name="Submissions S."/>
        </authorList>
    </citation>
    <scope>NUCLEOTIDE SEQUENCE [LARGE SCALE GENOMIC DNA]</scope>
    <source>
        <strain evidence="14">NLAE-zl-G277</strain>
    </source>
</reference>
<dbReference type="GO" id="GO:0016036">
    <property type="term" value="P:cellular response to phosphate starvation"/>
    <property type="evidence" value="ECO:0007669"/>
    <property type="project" value="TreeGrafter"/>
</dbReference>
<keyword evidence="10 11" id="KW-0472">Membrane</keyword>
<evidence type="ECO:0000313" key="14">
    <source>
        <dbReference type="Proteomes" id="UP000198508"/>
    </source>
</evidence>
<name>A0A1I0B1X6_9FIRM</name>
<evidence type="ECO:0000256" key="2">
    <source>
        <dbReference type="ARBA" id="ARBA00004651"/>
    </source>
</evidence>